<dbReference type="AlphaFoldDB" id="A0A0D0RQI7"/>
<dbReference type="InterPro" id="IPR036785">
    <property type="entry name" value="YkyA-like_sf"/>
</dbReference>
<accession>A0A0D0RQI7</accession>
<dbReference type="EMBL" id="BKAX01000001">
    <property type="protein sequence ID" value="GEQ04801.1"/>
    <property type="molecule type" value="Genomic_DNA"/>
</dbReference>
<evidence type="ECO:0000313" key="5">
    <source>
        <dbReference type="Proteomes" id="UP000321057"/>
    </source>
</evidence>
<evidence type="ECO:0000256" key="1">
    <source>
        <dbReference type="SAM" id="Coils"/>
    </source>
</evidence>
<evidence type="ECO:0000313" key="3">
    <source>
        <dbReference type="EMBL" id="RIL44453.1"/>
    </source>
</evidence>
<dbReference type="Gene3D" id="1.20.120.570">
    <property type="entry name" value="YkyA-like"/>
    <property type="match status" value="1"/>
</dbReference>
<gene>
    <name evidence="3" type="ORF">BUZ01_00340</name>
    <name evidence="2" type="ORF">SGA02_06290</name>
</gene>
<keyword evidence="1" id="KW-0175">Coiled coil</keyword>
<reference evidence="3 4" key="1">
    <citation type="journal article" date="2016" name="Front. Microbiol.">
        <title>Comprehensive Phylogenetic Analysis of Bovine Non-aureus Staphylococci Species Based on Whole-Genome Sequencing.</title>
        <authorList>
            <person name="Naushad S."/>
            <person name="Barkema H.W."/>
            <person name="Luby C."/>
            <person name="Condas L.A."/>
            <person name="Nobrega D.B."/>
            <person name="Carson D.A."/>
            <person name="De Buck J."/>
        </authorList>
    </citation>
    <scope>NUCLEOTIDE SEQUENCE [LARGE SCALE GENOMIC DNA]</scope>
    <source>
        <strain evidence="3 4">SNUC 1388</strain>
    </source>
</reference>
<keyword evidence="5" id="KW-1185">Reference proteome</keyword>
<evidence type="ECO:0000313" key="4">
    <source>
        <dbReference type="Proteomes" id="UP000283576"/>
    </source>
</evidence>
<sequence>MKFKHGVSVLLASTILMAGCTTDRGEIKNYNKQVDKANDEEKIVNSVGEKINTLEQEKQKLVKSVSGKNQEKVQKTSEKIVDNVKERKDEFEKEEKAFDKSEAQYKKGQKHIDNIENKQKQKMVKKLDKAQLDKYKAHKKYADAYDDVLKKEKAMFEYTSGDNVEQSQIDKKSKEVSESYKKMNEAFKKYSDTVKKVKDEKQQVDTIS</sequence>
<dbReference type="InterPro" id="IPR019454">
    <property type="entry name" value="Lipoprot_YkyA-like"/>
</dbReference>
<comment type="caution">
    <text evidence="3">The sequence shown here is derived from an EMBL/GenBank/DDBJ whole genome shotgun (WGS) entry which is preliminary data.</text>
</comment>
<dbReference type="EMBL" id="QXRZ01000001">
    <property type="protein sequence ID" value="RIL44453.1"/>
    <property type="molecule type" value="Genomic_DNA"/>
</dbReference>
<organism evidence="3 4">
    <name type="scientific">Staphylococcus gallinarum</name>
    <dbReference type="NCBI Taxonomy" id="1293"/>
    <lineage>
        <taxon>Bacteria</taxon>
        <taxon>Bacillati</taxon>
        <taxon>Bacillota</taxon>
        <taxon>Bacilli</taxon>
        <taxon>Bacillales</taxon>
        <taxon>Staphylococcaceae</taxon>
        <taxon>Staphylococcus</taxon>
    </lineage>
</organism>
<dbReference type="Pfam" id="PF10368">
    <property type="entry name" value="YkyA"/>
    <property type="match status" value="1"/>
</dbReference>
<dbReference type="GeneID" id="93845539"/>
<feature type="coiled-coil region" evidence="1">
    <location>
        <begin position="37"/>
        <end position="118"/>
    </location>
</feature>
<reference evidence="2 5" key="2">
    <citation type="submission" date="2019-07" db="EMBL/GenBank/DDBJ databases">
        <title>Whole genome shotgun sequence of Staphylococcus gallinarum NBRC 109767.</title>
        <authorList>
            <person name="Hosoyama A."/>
            <person name="Uohara A."/>
            <person name="Ohji S."/>
            <person name="Ichikawa N."/>
        </authorList>
    </citation>
    <scope>NUCLEOTIDE SEQUENCE [LARGE SCALE GENOMIC DNA]</scope>
    <source>
        <strain evidence="2 5">NBRC 109767</strain>
    </source>
</reference>
<keyword evidence="2" id="KW-0449">Lipoprotein</keyword>
<proteinExistence type="predicted"/>
<evidence type="ECO:0000313" key="2">
    <source>
        <dbReference type="EMBL" id="GEQ04801.1"/>
    </source>
</evidence>
<protein>
    <submittedName>
        <fullName evidence="2">Cell-wall-binding lipoprotein</fullName>
    </submittedName>
</protein>
<dbReference type="RefSeq" id="WP_042738997.1">
    <property type="nucleotide sequence ID" value="NZ_BKAX01000001.1"/>
</dbReference>
<dbReference type="Proteomes" id="UP000283576">
    <property type="component" value="Unassembled WGS sequence"/>
</dbReference>
<dbReference type="PROSITE" id="PS51257">
    <property type="entry name" value="PROKAR_LIPOPROTEIN"/>
    <property type="match status" value="1"/>
</dbReference>
<dbReference type="OrthoDB" id="2414178at2"/>
<dbReference type="Proteomes" id="UP000321057">
    <property type="component" value="Unassembled WGS sequence"/>
</dbReference>
<name>A0A0D0RQI7_STAGA</name>
<dbReference type="SUPFAM" id="SSF140423">
    <property type="entry name" value="MW0975(SA0943)-like"/>
    <property type="match status" value="1"/>
</dbReference>